<name>A0A1I1LMS1_NATHA</name>
<dbReference type="Gene3D" id="2.30.30.40">
    <property type="entry name" value="SH3 Domains"/>
    <property type="match status" value="1"/>
</dbReference>
<dbReference type="GO" id="GO:0006935">
    <property type="term" value="P:chemotaxis"/>
    <property type="evidence" value="ECO:0007669"/>
    <property type="project" value="InterPro"/>
</dbReference>
<evidence type="ECO:0000256" key="1">
    <source>
        <dbReference type="SAM" id="MobiDB-lite"/>
    </source>
</evidence>
<dbReference type="GO" id="GO:0007165">
    <property type="term" value="P:signal transduction"/>
    <property type="evidence" value="ECO:0007669"/>
    <property type="project" value="InterPro"/>
</dbReference>
<feature type="compositionally biased region" description="Acidic residues" evidence="1">
    <location>
        <begin position="64"/>
        <end position="75"/>
    </location>
</feature>
<reference evidence="4" key="1">
    <citation type="submission" date="2016-10" db="EMBL/GenBank/DDBJ databases">
        <authorList>
            <person name="Varghese N."/>
            <person name="Submissions S."/>
        </authorList>
    </citation>
    <scope>NUCLEOTIDE SEQUENCE [LARGE SCALE GENOMIC DNA]</scope>
    <source>
        <strain evidence="4">DSM 13078</strain>
    </source>
</reference>
<accession>A0A1I1LMS1</accession>
<dbReference type="InterPro" id="IPR002545">
    <property type="entry name" value="CheW-lke_dom"/>
</dbReference>
<proteinExistence type="predicted"/>
<dbReference type="SUPFAM" id="SSF50341">
    <property type="entry name" value="CheW-like"/>
    <property type="match status" value="1"/>
</dbReference>
<dbReference type="RefSeq" id="WP_089789883.1">
    <property type="nucleotide sequence ID" value="NZ_FOKW01000016.1"/>
</dbReference>
<keyword evidence="4" id="KW-1185">Reference proteome</keyword>
<feature type="domain" description="CheW-like" evidence="2">
    <location>
        <begin position="223"/>
        <end position="372"/>
    </location>
</feature>
<dbReference type="SMART" id="SM00260">
    <property type="entry name" value="CheW"/>
    <property type="match status" value="1"/>
</dbReference>
<dbReference type="OrthoDB" id="115049at2157"/>
<dbReference type="InterPro" id="IPR036061">
    <property type="entry name" value="CheW-like_dom_sf"/>
</dbReference>
<feature type="compositionally biased region" description="Basic and acidic residues" evidence="1">
    <location>
        <begin position="1"/>
        <end position="21"/>
    </location>
</feature>
<gene>
    <name evidence="3" type="ORF">SAMN05444422_11631</name>
</gene>
<feature type="compositionally biased region" description="Acidic residues" evidence="1">
    <location>
        <begin position="82"/>
        <end position="91"/>
    </location>
</feature>
<feature type="compositionally biased region" description="Acidic residues" evidence="1">
    <location>
        <begin position="100"/>
        <end position="111"/>
    </location>
</feature>
<protein>
    <submittedName>
        <fullName evidence="3">Purine-binding chemotaxis protein CheW</fullName>
    </submittedName>
</protein>
<dbReference type="GO" id="GO:0005829">
    <property type="term" value="C:cytosol"/>
    <property type="evidence" value="ECO:0007669"/>
    <property type="project" value="TreeGrafter"/>
</dbReference>
<dbReference type="AlphaFoldDB" id="A0A1I1LMS1"/>
<dbReference type="PANTHER" id="PTHR22617">
    <property type="entry name" value="CHEMOTAXIS SENSOR HISTIDINE KINASE-RELATED"/>
    <property type="match status" value="1"/>
</dbReference>
<dbReference type="PROSITE" id="PS50851">
    <property type="entry name" value="CHEW"/>
    <property type="match status" value="1"/>
</dbReference>
<evidence type="ECO:0000313" key="3">
    <source>
        <dbReference type="EMBL" id="SFC71603.1"/>
    </source>
</evidence>
<evidence type="ECO:0000259" key="2">
    <source>
        <dbReference type="PROSITE" id="PS50851"/>
    </source>
</evidence>
<feature type="region of interest" description="Disordered" evidence="1">
    <location>
        <begin position="1"/>
        <end position="138"/>
    </location>
</feature>
<dbReference type="PANTHER" id="PTHR22617:SF23">
    <property type="entry name" value="CHEMOTAXIS PROTEIN CHEW"/>
    <property type="match status" value="1"/>
</dbReference>
<evidence type="ECO:0000313" key="4">
    <source>
        <dbReference type="Proteomes" id="UP000199161"/>
    </source>
</evidence>
<dbReference type="Pfam" id="PF01584">
    <property type="entry name" value="CheW"/>
    <property type="match status" value="1"/>
</dbReference>
<dbReference type="Proteomes" id="UP000199161">
    <property type="component" value="Unassembled WGS sequence"/>
</dbReference>
<dbReference type="EMBL" id="FOKW01000016">
    <property type="protein sequence ID" value="SFC71603.1"/>
    <property type="molecule type" value="Genomic_DNA"/>
</dbReference>
<sequence length="380" mass="40635">MTDDRARRIREMRNRSSRGDGEGGSGDETGTNEESASESTDEMERADSEPEATDGGSSDATAEGGDDAETSEESTDSNVDTNDTDDGDTNDDSSGGETVSYDESEIVDAEDETKADADTEGELDPEAESSPTPAVADADDDGLEAMVERPADEEAAEQGIDPALRGAIAGIGGDVDLGNGATVDASAVGQEGDRYGDATLTRSKEVFEQGDSLIASTHNQADTIQMLEFYLRDSRYAIEIDRVSAIVEMKDITRFPRGPDAIDGVTDLRGEITGVLDPTAMLDIERNELSEEHYIVVLERDDDKQKLGVRVTDVSQAVTYRESQIDDPNSAMDGDVGAQHEFVEGIVKKNTDGETTLVTWLDVDEIIDNISTEHTPAADA</sequence>
<organism evidence="3 4">
    <name type="scientific">Natronobacterium haloterrestre</name>
    <name type="common">Halobiforma haloterrestris</name>
    <dbReference type="NCBI Taxonomy" id="148448"/>
    <lineage>
        <taxon>Archaea</taxon>
        <taxon>Methanobacteriati</taxon>
        <taxon>Methanobacteriota</taxon>
        <taxon>Stenosarchaea group</taxon>
        <taxon>Halobacteria</taxon>
        <taxon>Halobacteriales</taxon>
        <taxon>Natrialbaceae</taxon>
        <taxon>Natronobacterium</taxon>
    </lineage>
</organism>
<dbReference type="Gene3D" id="2.40.50.180">
    <property type="entry name" value="CheA-289, Domain 4"/>
    <property type="match status" value="1"/>
</dbReference>
<dbReference type="InterPro" id="IPR039315">
    <property type="entry name" value="CheW"/>
</dbReference>
<feature type="compositionally biased region" description="Acidic residues" evidence="1">
    <location>
        <begin position="118"/>
        <end position="127"/>
    </location>
</feature>